<reference evidence="3 4" key="1">
    <citation type="journal article" date="2024" name="BMC Genomics">
        <title>De novo assembly and annotation of Popillia japonica's genome with initial clues to its potential as an invasive pest.</title>
        <authorList>
            <person name="Cucini C."/>
            <person name="Boschi S."/>
            <person name="Funari R."/>
            <person name="Cardaioli E."/>
            <person name="Iannotti N."/>
            <person name="Marturano G."/>
            <person name="Paoli F."/>
            <person name="Bruttini M."/>
            <person name="Carapelli A."/>
            <person name="Frati F."/>
            <person name="Nardi F."/>
        </authorList>
    </citation>
    <scope>NUCLEOTIDE SEQUENCE [LARGE SCALE GENOMIC DNA]</scope>
    <source>
        <strain evidence="3">DMR45628</strain>
    </source>
</reference>
<feature type="compositionally biased region" description="Basic residues" evidence="1">
    <location>
        <begin position="152"/>
        <end position="163"/>
    </location>
</feature>
<comment type="caution">
    <text evidence="3">The sequence shown here is derived from an EMBL/GenBank/DDBJ whole genome shotgun (WGS) entry which is preliminary data.</text>
</comment>
<evidence type="ECO:0000313" key="4">
    <source>
        <dbReference type="Proteomes" id="UP001458880"/>
    </source>
</evidence>
<accession>A0AAW1LAZ3</accession>
<keyword evidence="4" id="KW-1185">Reference proteome</keyword>
<dbReference type="Proteomes" id="UP001458880">
    <property type="component" value="Unassembled WGS sequence"/>
</dbReference>
<feature type="region of interest" description="Disordered" evidence="1">
    <location>
        <begin position="51"/>
        <end position="126"/>
    </location>
</feature>
<feature type="region of interest" description="Disordered" evidence="1">
    <location>
        <begin position="14"/>
        <end position="33"/>
    </location>
</feature>
<dbReference type="InterPro" id="IPR032050">
    <property type="entry name" value="DUF4797"/>
</dbReference>
<name>A0AAW1LAZ3_POPJA</name>
<feature type="compositionally biased region" description="Basic and acidic residues" evidence="1">
    <location>
        <begin position="51"/>
        <end position="62"/>
    </location>
</feature>
<evidence type="ECO:0000313" key="3">
    <source>
        <dbReference type="EMBL" id="KAK9731077.1"/>
    </source>
</evidence>
<dbReference type="AlphaFoldDB" id="A0AAW1LAZ3"/>
<evidence type="ECO:0000259" key="2">
    <source>
        <dbReference type="Pfam" id="PF16051"/>
    </source>
</evidence>
<evidence type="ECO:0000256" key="1">
    <source>
        <dbReference type="SAM" id="MobiDB-lite"/>
    </source>
</evidence>
<gene>
    <name evidence="3" type="ORF">QE152_g13973</name>
</gene>
<dbReference type="EMBL" id="JASPKY010000138">
    <property type="protein sequence ID" value="KAK9731077.1"/>
    <property type="molecule type" value="Genomic_DNA"/>
</dbReference>
<dbReference type="PANTHER" id="PTHR33053">
    <property type="entry name" value="PROTEIN, PUTATIVE-RELATED"/>
    <property type="match status" value="1"/>
</dbReference>
<feature type="domain" description="DUF4797" evidence="2">
    <location>
        <begin position="161"/>
        <end position="198"/>
    </location>
</feature>
<organism evidence="3 4">
    <name type="scientific">Popillia japonica</name>
    <name type="common">Japanese beetle</name>
    <dbReference type="NCBI Taxonomy" id="7064"/>
    <lineage>
        <taxon>Eukaryota</taxon>
        <taxon>Metazoa</taxon>
        <taxon>Ecdysozoa</taxon>
        <taxon>Arthropoda</taxon>
        <taxon>Hexapoda</taxon>
        <taxon>Insecta</taxon>
        <taxon>Pterygota</taxon>
        <taxon>Neoptera</taxon>
        <taxon>Endopterygota</taxon>
        <taxon>Coleoptera</taxon>
        <taxon>Polyphaga</taxon>
        <taxon>Scarabaeiformia</taxon>
        <taxon>Scarabaeidae</taxon>
        <taxon>Rutelinae</taxon>
        <taxon>Popillia</taxon>
    </lineage>
</organism>
<sequence length="390" mass="43334">MAVSEGPMIFMSIGTPEKRSISPISPITPSPSRGIKGIRLFRAISKKLARRSQEDLGEDDNRSSSTDSCSSTTISRCSRSRNLKHRLMSSEDSGFTSISPHHLSSSSVSDTGSSLQVTCQHRHSSADSIRRVFQNLTINGRSKSCSNNNSKEKKKNKKNPPKRILRPPVRYIYMKGWSGLPTQRIPITISRSYVNNPYGYSMHYMTGLNRQPCGSKLPKDPRTLLRTPRNSTIQIVNPGNYCHFGITTGIQSTLKVEQKLRNADIYLKIGIDGLPISDSSNSQLWPILGCVTPSSRVFLIGAYHGYAKPSNSNEFLSEFVKEVNILILNGFECNGKKLNVKIHSIISDAPAKSFIMKTKGHSGYSSCTKCIQEGEYQNNRLSFPELHSTN</sequence>
<feature type="compositionally biased region" description="Low complexity" evidence="1">
    <location>
        <begin position="21"/>
        <end position="32"/>
    </location>
</feature>
<feature type="compositionally biased region" description="Low complexity" evidence="1">
    <location>
        <begin position="97"/>
        <end position="114"/>
    </location>
</feature>
<proteinExistence type="predicted"/>
<protein>
    <recommendedName>
        <fullName evidence="2">DUF4797 domain-containing protein</fullName>
    </recommendedName>
</protein>
<dbReference type="PANTHER" id="PTHR33053:SF24">
    <property type="entry name" value="TRANSPOSASE DOMAIN-CONTAINING PROTEIN"/>
    <property type="match status" value="1"/>
</dbReference>
<feature type="compositionally biased region" description="Low complexity" evidence="1">
    <location>
        <begin position="63"/>
        <end position="77"/>
    </location>
</feature>
<dbReference type="Pfam" id="PF16051">
    <property type="entry name" value="DUF4797"/>
    <property type="match status" value="1"/>
</dbReference>
<feature type="compositionally biased region" description="Basic residues" evidence="1">
    <location>
        <begin position="78"/>
        <end position="87"/>
    </location>
</feature>
<feature type="region of interest" description="Disordered" evidence="1">
    <location>
        <begin position="140"/>
        <end position="163"/>
    </location>
</feature>